<dbReference type="GO" id="GO:0045944">
    <property type="term" value="P:positive regulation of transcription by RNA polymerase II"/>
    <property type="evidence" value="ECO:0007669"/>
    <property type="project" value="TreeGrafter"/>
</dbReference>
<keyword evidence="7" id="KW-0539">Nucleus</keyword>
<name>A0A7J7JI06_BUGNE</name>
<keyword evidence="5" id="KW-0805">Transcription regulation</keyword>
<evidence type="ECO:0000256" key="8">
    <source>
        <dbReference type="SAM" id="MobiDB-lite"/>
    </source>
</evidence>
<evidence type="ECO:0000256" key="1">
    <source>
        <dbReference type="ARBA" id="ARBA00004123"/>
    </source>
</evidence>
<feature type="region of interest" description="Disordered" evidence="8">
    <location>
        <begin position="351"/>
        <end position="428"/>
    </location>
</feature>
<reference evidence="10" key="1">
    <citation type="submission" date="2020-06" db="EMBL/GenBank/DDBJ databases">
        <title>Draft genome of Bugula neritina, a colonial animal packing powerful symbionts and potential medicines.</title>
        <authorList>
            <person name="Rayko M."/>
        </authorList>
    </citation>
    <scope>NUCLEOTIDE SEQUENCE [LARGE SCALE GENOMIC DNA]</scope>
    <source>
        <strain evidence="10">Kwan_BN1</strain>
    </source>
</reference>
<comment type="subcellular location">
    <subcellularLocation>
        <location evidence="1">Nucleus</location>
    </subcellularLocation>
</comment>
<keyword evidence="6" id="KW-0804">Transcription</keyword>
<feature type="compositionally biased region" description="Low complexity" evidence="8">
    <location>
        <begin position="391"/>
        <end position="417"/>
    </location>
</feature>
<dbReference type="Pfam" id="PF11597">
    <property type="entry name" value="Med13_N"/>
    <property type="match status" value="1"/>
</dbReference>
<evidence type="ECO:0000256" key="2">
    <source>
        <dbReference type="ARBA" id="ARBA00009354"/>
    </source>
</evidence>
<evidence type="ECO:0000256" key="3">
    <source>
        <dbReference type="ARBA" id="ARBA00019618"/>
    </source>
</evidence>
<protein>
    <recommendedName>
        <fullName evidence="3">Mediator of RNA polymerase II transcription subunit 13</fullName>
    </recommendedName>
</protein>
<organism evidence="10 11">
    <name type="scientific">Bugula neritina</name>
    <name type="common">Brown bryozoan</name>
    <name type="synonym">Sertularia neritina</name>
    <dbReference type="NCBI Taxonomy" id="10212"/>
    <lineage>
        <taxon>Eukaryota</taxon>
        <taxon>Metazoa</taxon>
        <taxon>Spiralia</taxon>
        <taxon>Lophotrochozoa</taxon>
        <taxon>Bryozoa</taxon>
        <taxon>Gymnolaemata</taxon>
        <taxon>Cheilostomatida</taxon>
        <taxon>Flustrina</taxon>
        <taxon>Buguloidea</taxon>
        <taxon>Bugulidae</taxon>
        <taxon>Bugula</taxon>
    </lineage>
</organism>
<evidence type="ECO:0000256" key="5">
    <source>
        <dbReference type="ARBA" id="ARBA00023015"/>
    </source>
</evidence>
<dbReference type="OrthoDB" id="103819at2759"/>
<comment type="similarity">
    <text evidence="2">Belongs to the Mediator complex subunit 13 family.</text>
</comment>
<accession>A0A7J7JI06</accession>
<evidence type="ECO:0000259" key="9">
    <source>
        <dbReference type="Pfam" id="PF11597"/>
    </source>
</evidence>
<dbReference type="EMBL" id="VXIV02002458">
    <property type="protein sequence ID" value="KAF6025453.1"/>
    <property type="molecule type" value="Genomic_DNA"/>
</dbReference>
<keyword evidence="11" id="KW-1185">Reference proteome</keyword>
<comment type="caution">
    <text evidence="10">The sequence shown here is derived from an EMBL/GenBank/DDBJ whole genome shotgun (WGS) entry which is preliminary data.</text>
</comment>
<evidence type="ECO:0000256" key="6">
    <source>
        <dbReference type="ARBA" id="ARBA00023163"/>
    </source>
</evidence>
<sequence length="428" mass="47301">MTSQNIAGNSSRLSLENCYTNIFALTDLAGIRWRRLRSQMGSNINVLDDPVLSSYAKCLKADMLCSWARVPITDGTPPPDNFMGYAKELWVFWYGDEPTSCKLIWLRSYKSQNKEAGRQLCLAMNAGLFYSKLYTICLLAKNFLRIGKWFVQPHDGSDTDTKCSPLSFSFENFFLHGESTVCVSVNVERRNQLYRLSSQLLKQARDGQNSASTGTASARHCNQVILAPYGLAGVLTGRSVSPSEQSVADWQQFYPLSGSVLSADSDLPSTVEVAVGGVRMKYPSAFVVTTQPPVPKENRPKSVPVERCDRCMGVLVSKTTFDSLEAGKRDDESSYFNFTDVHNRVSCNCAKAKSSKKSQRQGSPLSPKLDGRKPRTPFHRRNAPMEKLFPLTKGLKTSLSSSAPVAASSARPSNSAATPDTCRLQHLR</sequence>
<dbReference type="InterPro" id="IPR021643">
    <property type="entry name" value="Mediator_Med13_N"/>
</dbReference>
<dbReference type="GO" id="GO:0003713">
    <property type="term" value="F:transcription coactivator activity"/>
    <property type="evidence" value="ECO:0007669"/>
    <property type="project" value="TreeGrafter"/>
</dbReference>
<dbReference type="AlphaFoldDB" id="A0A7J7JI06"/>
<dbReference type="GO" id="GO:0016592">
    <property type="term" value="C:mediator complex"/>
    <property type="evidence" value="ECO:0007669"/>
    <property type="project" value="TreeGrafter"/>
</dbReference>
<evidence type="ECO:0000313" key="10">
    <source>
        <dbReference type="EMBL" id="KAF6025453.1"/>
    </source>
</evidence>
<keyword evidence="4" id="KW-0678">Repressor</keyword>
<dbReference type="PANTHER" id="PTHR48249">
    <property type="entry name" value="MEDIATOR OF RNA POLYMERASE II TRANSCRIPTION SUBUNIT 13"/>
    <property type="match status" value="1"/>
</dbReference>
<dbReference type="PANTHER" id="PTHR48249:SF3">
    <property type="entry name" value="MEDIATOR OF RNA POLYMERASE II TRANSCRIPTION SUBUNIT 13"/>
    <property type="match status" value="1"/>
</dbReference>
<evidence type="ECO:0000256" key="7">
    <source>
        <dbReference type="ARBA" id="ARBA00023242"/>
    </source>
</evidence>
<dbReference type="Proteomes" id="UP000593567">
    <property type="component" value="Unassembled WGS sequence"/>
</dbReference>
<feature type="domain" description="Mediator complex subunit Med13 N-terminal" evidence="9">
    <location>
        <begin position="141"/>
        <end position="245"/>
    </location>
</feature>
<gene>
    <name evidence="10" type="ORF">EB796_016229</name>
</gene>
<proteinExistence type="inferred from homology"/>
<evidence type="ECO:0000313" key="11">
    <source>
        <dbReference type="Proteomes" id="UP000593567"/>
    </source>
</evidence>
<dbReference type="InterPro" id="IPR051139">
    <property type="entry name" value="Mediator_complx_sub13"/>
</dbReference>
<evidence type="ECO:0000256" key="4">
    <source>
        <dbReference type="ARBA" id="ARBA00022491"/>
    </source>
</evidence>